<reference evidence="7" key="4">
    <citation type="submission" date="2025-08" db="UniProtKB">
        <authorList>
            <consortium name="Ensembl"/>
        </authorList>
    </citation>
    <scope>IDENTIFICATION</scope>
</reference>
<reference evidence="8" key="2">
    <citation type="journal article" date="2017" name="Sci. Adv.">
        <title>A tail of two voltages: Proteomic comparison of the three electric organs of the electric eel.</title>
        <authorList>
            <person name="Traeger L.L."/>
            <person name="Sabat G."/>
            <person name="Barrett-Wilt G.A."/>
            <person name="Wells G.B."/>
            <person name="Sussman M.R."/>
        </authorList>
    </citation>
    <scope>NUCLEOTIDE SEQUENCE [LARGE SCALE GENOMIC DNA]</scope>
</reference>
<dbReference type="Ensembl" id="ENSEEET00000009594.2">
    <property type="protein sequence ID" value="ENSEEEP00000009476.2"/>
    <property type="gene ID" value="ENSEEEG00000004839.2"/>
</dbReference>
<evidence type="ECO:0000256" key="1">
    <source>
        <dbReference type="ARBA" id="ARBA00004123"/>
    </source>
</evidence>
<dbReference type="RefSeq" id="XP_026887291.2">
    <property type="nucleotide sequence ID" value="XM_027031490.2"/>
</dbReference>
<comment type="subcellular location">
    <subcellularLocation>
        <location evidence="2">Chromosome</location>
        <location evidence="2">Centromere</location>
    </subcellularLocation>
    <subcellularLocation>
        <location evidence="1">Nucleus</location>
    </subcellularLocation>
</comment>
<evidence type="ECO:0000313" key="8">
    <source>
        <dbReference type="Proteomes" id="UP000314983"/>
    </source>
</evidence>
<evidence type="ECO:0000256" key="6">
    <source>
        <dbReference type="ARBA" id="ARBA00023328"/>
    </source>
</evidence>
<dbReference type="AlphaFoldDB" id="A0A4W4ECS3"/>
<gene>
    <name evidence="7" type="primary">pane1</name>
</gene>
<dbReference type="GeneTree" id="ENSGT00390000017504"/>
<keyword evidence="8" id="KW-1185">Reference proteome</keyword>
<dbReference type="PANTHER" id="PTHR34436:SF1">
    <property type="entry name" value="CENTROMERE PROTEIN M"/>
    <property type="match status" value="1"/>
</dbReference>
<reference evidence="7" key="3">
    <citation type="submission" date="2020-05" db="EMBL/GenBank/DDBJ databases">
        <title>Electrophorus electricus (electric eel) genome, fEleEle1, primary haplotype.</title>
        <authorList>
            <person name="Myers G."/>
            <person name="Meyer A."/>
            <person name="Fedrigo O."/>
            <person name="Formenti G."/>
            <person name="Rhie A."/>
            <person name="Tracey A."/>
            <person name="Sims Y."/>
            <person name="Jarvis E.D."/>
        </authorList>
    </citation>
    <scope>NUCLEOTIDE SEQUENCE [LARGE SCALE GENOMIC DNA]</scope>
</reference>
<protein>
    <recommendedName>
        <fullName evidence="3">Centromere protein M</fullName>
    </recommendedName>
</protein>
<reference evidence="7" key="5">
    <citation type="submission" date="2025-09" db="UniProtKB">
        <authorList>
            <consortium name="Ensembl"/>
        </authorList>
    </citation>
    <scope>IDENTIFICATION</scope>
</reference>
<accession>A0A4W4ECS3</accession>
<sequence length="183" mass="20214">MALLTPYSKIPELNTATILLIENEERFQTKLADAIVQQEKDVNVNVRLARKLPLPLENGDSRPRVDLVVFVVSLRSERSLQAVESSLNYLASDYYLGKVCFVVTDARCGTLAQERMLRVRRLAASHHCPVLCAEHQTEEGIAMAAMRLLTILKVSAGLSPMATTALYLSSLTRCAAAPELDDD</sequence>
<dbReference type="GeneID" id="113591119"/>
<dbReference type="PANTHER" id="PTHR34436">
    <property type="entry name" value="CENTROMERE PROTEIN M"/>
    <property type="match status" value="1"/>
</dbReference>
<dbReference type="InterPro" id="IPR020987">
    <property type="entry name" value="Centromere_Cenp-M"/>
</dbReference>
<dbReference type="OMA" id="CTLPLDI"/>
<evidence type="ECO:0000313" key="7">
    <source>
        <dbReference type="Ensembl" id="ENSEEEP00000009476.2"/>
    </source>
</evidence>
<dbReference type="KEGG" id="eee:113591119"/>
<evidence type="ECO:0000256" key="5">
    <source>
        <dbReference type="ARBA" id="ARBA00023242"/>
    </source>
</evidence>
<keyword evidence="5" id="KW-0539">Nucleus</keyword>
<keyword evidence="6" id="KW-0137">Centromere</keyword>
<dbReference type="Pfam" id="PF11111">
    <property type="entry name" value="CENP-M"/>
    <property type="match status" value="1"/>
</dbReference>
<dbReference type="GO" id="GO:0000775">
    <property type="term" value="C:chromosome, centromeric region"/>
    <property type="evidence" value="ECO:0007669"/>
    <property type="project" value="UniProtKB-SubCell"/>
</dbReference>
<reference evidence="8" key="1">
    <citation type="journal article" date="2014" name="Science">
        <title>Nonhuman genetics. Genomic basis for the convergent evolution of electric organs.</title>
        <authorList>
            <person name="Gallant J.R."/>
            <person name="Traeger L.L."/>
            <person name="Volkening J.D."/>
            <person name="Moffett H."/>
            <person name="Chen P.H."/>
            <person name="Novina C.D."/>
            <person name="Phillips G.N.Jr."/>
            <person name="Anand R."/>
            <person name="Wells G.B."/>
            <person name="Pinch M."/>
            <person name="Guth R."/>
            <person name="Unguez G.A."/>
            <person name="Albert J.S."/>
            <person name="Zakon H.H."/>
            <person name="Samanta M.P."/>
            <person name="Sussman M.R."/>
        </authorList>
    </citation>
    <scope>NUCLEOTIDE SEQUENCE [LARGE SCALE GENOMIC DNA]</scope>
</reference>
<name>A0A4W4ECS3_ELEEL</name>
<dbReference type="GO" id="GO:0005634">
    <property type="term" value="C:nucleus"/>
    <property type="evidence" value="ECO:0007669"/>
    <property type="project" value="UniProtKB-SubCell"/>
</dbReference>
<keyword evidence="4" id="KW-0158">Chromosome</keyword>
<dbReference type="Gene3D" id="3.40.50.300">
    <property type="entry name" value="P-loop containing nucleotide triphosphate hydrolases"/>
    <property type="match status" value="1"/>
</dbReference>
<evidence type="ECO:0000256" key="4">
    <source>
        <dbReference type="ARBA" id="ARBA00022454"/>
    </source>
</evidence>
<dbReference type="CTD" id="402852"/>
<organism evidence="7 8">
    <name type="scientific">Electrophorus electricus</name>
    <name type="common">Electric eel</name>
    <name type="synonym">Gymnotus electricus</name>
    <dbReference type="NCBI Taxonomy" id="8005"/>
    <lineage>
        <taxon>Eukaryota</taxon>
        <taxon>Metazoa</taxon>
        <taxon>Chordata</taxon>
        <taxon>Craniata</taxon>
        <taxon>Vertebrata</taxon>
        <taxon>Euteleostomi</taxon>
        <taxon>Actinopterygii</taxon>
        <taxon>Neopterygii</taxon>
        <taxon>Teleostei</taxon>
        <taxon>Ostariophysi</taxon>
        <taxon>Gymnotiformes</taxon>
        <taxon>Gymnotoidei</taxon>
        <taxon>Gymnotidae</taxon>
        <taxon>Electrophorus</taxon>
    </lineage>
</organism>
<evidence type="ECO:0000256" key="2">
    <source>
        <dbReference type="ARBA" id="ARBA00004584"/>
    </source>
</evidence>
<dbReference type="InterPro" id="IPR027417">
    <property type="entry name" value="P-loop_NTPase"/>
</dbReference>
<dbReference type="STRING" id="8005.ENSEEEP00000009476"/>
<proteinExistence type="predicted"/>
<evidence type="ECO:0000256" key="3">
    <source>
        <dbReference type="ARBA" id="ARBA00016382"/>
    </source>
</evidence>
<dbReference type="Proteomes" id="UP000314983">
    <property type="component" value="Chromosome 16"/>
</dbReference>